<evidence type="ECO:0000256" key="1">
    <source>
        <dbReference type="SAM" id="SignalP"/>
    </source>
</evidence>
<name>A0A5C6EES0_9BACT</name>
<gene>
    <name evidence="2" type="ORF">Poly51_49580</name>
</gene>
<feature type="signal peptide" evidence="1">
    <location>
        <begin position="1"/>
        <end position="20"/>
    </location>
</feature>
<organism evidence="2 3">
    <name type="scientific">Rubripirellula tenax</name>
    <dbReference type="NCBI Taxonomy" id="2528015"/>
    <lineage>
        <taxon>Bacteria</taxon>
        <taxon>Pseudomonadati</taxon>
        <taxon>Planctomycetota</taxon>
        <taxon>Planctomycetia</taxon>
        <taxon>Pirellulales</taxon>
        <taxon>Pirellulaceae</taxon>
        <taxon>Rubripirellula</taxon>
    </lineage>
</organism>
<dbReference type="RefSeq" id="WP_146460781.1">
    <property type="nucleotide sequence ID" value="NZ_SJPW01000007.1"/>
</dbReference>
<proteinExistence type="predicted"/>
<dbReference type="Proteomes" id="UP000318288">
    <property type="component" value="Unassembled WGS sequence"/>
</dbReference>
<dbReference type="AlphaFoldDB" id="A0A5C6EES0"/>
<keyword evidence="3" id="KW-1185">Reference proteome</keyword>
<accession>A0A5C6EES0</accession>
<keyword evidence="1" id="KW-0732">Signal</keyword>
<evidence type="ECO:0000313" key="2">
    <source>
        <dbReference type="EMBL" id="TWU47160.1"/>
    </source>
</evidence>
<comment type="caution">
    <text evidence="2">The sequence shown here is derived from an EMBL/GenBank/DDBJ whole genome shotgun (WGS) entry which is preliminary data.</text>
</comment>
<dbReference type="OrthoDB" id="5524856at2"/>
<reference evidence="2 3" key="1">
    <citation type="submission" date="2019-02" db="EMBL/GenBank/DDBJ databases">
        <title>Deep-cultivation of Planctomycetes and their phenomic and genomic characterization uncovers novel biology.</title>
        <authorList>
            <person name="Wiegand S."/>
            <person name="Jogler M."/>
            <person name="Boedeker C."/>
            <person name="Pinto D."/>
            <person name="Vollmers J."/>
            <person name="Rivas-Marin E."/>
            <person name="Kohn T."/>
            <person name="Peeters S.H."/>
            <person name="Heuer A."/>
            <person name="Rast P."/>
            <person name="Oberbeckmann S."/>
            <person name="Bunk B."/>
            <person name="Jeske O."/>
            <person name="Meyerdierks A."/>
            <person name="Storesund J.E."/>
            <person name="Kallscheuer N."/>
            <person name="Luecker S."/>
            <person name="Lage O.M."/>
            <person name="Pohl T."/>
            <person name="Merkel B.J."/>
            <person name="Hornburger P."/>
            <person name="Mueller R.-W."/>
            <person name="Bruemmer F."/>
            <person name="Labrenz M."/>
            <person name="Spormann A.M."/>
            <person name="Op Den Camp H."/>
            <person name="Overmann J."/>
            <person name="Amann R."/>
            <person name="Jetten M.S.M."/>
            <person name="Mascher T."/>
            <person name="Medema M.H."/>
            <person name="Devos D.P."/>
            <person name="Kaster A.-K."/>
            <person name="Ovreas L."/>
            <person name="Rohde M."/>
            <person name="Galperin M.Y."/>
            <person name="Jogler C."/>
        </authorList>
    </citation>
    <scope>NUCLEOTIDE SEQUENCE [LARGE SCALE GENOMIC DNA]</scope>
    <source>
        <strain evidence="2 3">Poly51</strain>
    </source>
</reference>
<protein>
    <submittedName>
        <fullName evidence="2">Uncharacterized protein</fullName>
    </submittedName>
</protein>
<feature type="chain" id="PRO_5022877228" evidence="1">
    <location>
        <begin position="21"/>
        <end position="202"/>
    </location>
</feature>
<sequence precursor="true">MSRVILSAACWMTVAVVCSAQGKLETPPHWNADLSDSINPNSELKQLNHQRYPIGWKEEATFASGNAVALRIHKGVVLPTCPDDGKKTTISTTIDLPKPIQFATIVSRMRSVDFQPGESETAGAGITCTLLMPNGRTREFPRVQPIHGYGSLGGWKTYRHTIRVLPGYTKLNIRAFIEDASGSLSRVRARHAPDATQTRSNR</sequence>
<evidence type="ECO:0000313" key="3">
    <source>
        <dbReference type="Proteomes" id="UP000318288"/>
    </source>
</evidence>
<dbReference type="EMBL" id="SJPW01000007">
    <property type="protein sequence ID" value="TWU47160.1"/>
    <property type="molecule type" value="Genomic_DNA"/>
</dbReference>